<dbReference type="Gene3D" id="3.90.470.20">
    <property type="entry name" value="4'-phosphopantetheinyl transferase domain"/>
    <property type="match status" value="1"/>
</dbReference>
<comment type="subcellular location">
    <subcellularLocation>
        <location evidence="8">Cytoplasm</location>
    </subcellularLocation>
</comment>
<dbReference type="InterPro" id="IPR008278">
    <property type="entry name" value="4-PPantetheinyl_Trfase_dom"/>
</dbReference>
<accession>A0A3Q9G7F6</accession>
<comment type="similarity">
    <text evidence="8">Belongs to the P-Pant transferase superfamily. AcpS family.</text>
</comment>
<keyword evidence="5 8" id="KW-0460">Magnesium</keyword>
<dbReference type="NCBIfam" id="NF000831">
    <property type="entry name" value="PRK00070.3-1"/>
    <property type="match status" value="1"/>
</dbReference>
<organism evidence="11 12">
    <name type="scientific">Flaviflexus ciconiae</name>
    <dbReference type="NCBI Taxonomy" id="2496867"/>
    <lineage>
        <taxon>Bacteria</taxon>
        <taxon>Bacillati</taxon>
        <taxon>Actinomycetota</taxon>
        <taxon>Actinomycetes</taxon>
        <taxon>Actinomycetales</taxon>
        <taxon>Actinomycetaceae</taxon>
        <taxon>Flaviflexus</taxon>
    </lineage>
</organism>
<evidence type="ECO:0000256" key="6">
    <source>
        <dbReference type="ARBA" id="ARBA00023098"/>
    </source>
</evidence>
<keyword evidence="6 8" id="KW-0443">Lipid metabolism</keyword>
<dbReference type="InterPro" id="IPR037143">
    <property type="entry name" value="4-PPantetheinyl_Trfase_dom_sf"/>
</dbReference>
<dbReference type="InterPro" id="IPR004568">
    <property type="entry name" value="Ppantetheine-prot_Trfase_dom"/>
</dbReference>
<sequence>MAREGNLTPTCRCPPPRSRHARPRAALHPDRGPSLRWRAEGDRGRNAARSRGTSVRKRFLRVIIGVGVDLVGIESFAQQLDSPGTVYARAFTGQERRTAKNRANTSGSVAGHLAARWAAKEAFIKAWSAALIGTPPPLTQEEVDWSQIEVVSDRWGRPTLTIHEPLAAAVKRSLAERYGRGSTTWHISMSHDGGMAMATAIADRTSS</sequence>
<dbReference type="SUPFAM" id="SSF56214">
    <property type="entry name" value="4'-phosphopantetheinyl transferase"/>
    <property type="match status" value="1"/>
</dbReference>
<dbReference type="InterPro" id="IPR002582">
    <property type="entry name" value="ACPS"/>
</dbReference>
<keyword evidence="4 8" id="KW-0276">Fatty acid metabolism</keyword>
<evidence type="ECO:0000256" key="8">
    <source>
        <dbReference type="HAMAP-Rule" id="MF_00101"/>
    </source>
</evidence>
<dbReference type="GO" id="GO:0008897">
    <property type="term" value="F:holo-[acyl-carrier-protein] synthase activity"/>
    <property type="evidence" value="ECO:0007669"/>
    <property type="project" value="UniProtKB-UniRule"/>
</dbReference>
<keyword evidence="3 8" id="KW-0479">Metal-binding</keyword>
<comment type="catalytic activity">
    <reaction evidence="8">
        <text>apo-[ACP] + CoA = holo-[ACP] + adenosine 3',5'-bisphosphate + H(+)</text>
        <dbReference type="Rhea" id="RHEA:12068"/>
        <dbReference type="Rhea" id="RHEA-COMP:9685"/>
        <dbReference type="Rhea" id="RHEA-COMP:9690"/>
        <dbReference type="ChEBI" id="CHEBI:15378"/>
        <dbReference type="ChEBI" id="CHEBI:29999"/>
        <dbReference type="ChEBI" id="CHEBI:57287"/>
        <dbReference type="ChEBI" id="CHEBI:58343"/>
        <dbReference type="ChEBI" id="CHEBI:64479"/>
        <dbReference type="EC" id="2.7.8.7"/>
    </reaction>
</comment>
<dbReference type="NCBIfam" id="TIGR00556">
    <property type="entry name" value="pantethn_trn"/>
    <property type="match status" value="1"/>
</dbReference>
<dbReference type="Proteomes" id="UP000280344">
    <property type="component" value="Chromosome"/>
</dbReference>
<feature type="binding site" evidence="8">
    <location>
        <position position="121"/>
    </location>
    <ligand>
        <name>Mg(2+)</name>
        <dbReference type="ChEBI" id="CHEBI:18420"/>
    </ligand>
</feature>
<evidence type="ECO:0000313" key="12">
    <source>
        <dbReference type="Proteomes" id="UP000280344"/>
    </source>
</evidence>
<proteinExistence type="inferred from homology"/>
<evidence type="ECO:0000256" key="4">
    <source>
        <dbReference type="ARBA" id="ARBA00022832"/>
    </source>
</evidence>
<reference evidence="11 12" key="1">
    <citation type="submission" date="2018-12" db="EMBL/GenBank/DDBJ databases">
        <title>Complete genome sequence of Flaviflexus sp. H23T48.</title>
        <authorList>
            <person name="Bae J.-W."/>
            <person name="Lee J.-Y."/>
        </authorList>
    </citation>
    <scope>NUCLEOTIDE SEQUENCE [LARGE SCALE GENOMIC DNA]</scope>
    <source>
        <strain evidence="11 12">H23T48</strain>
    </source>
</reference>
<feature type="domain" description="4'-phosphopantetheinyl transferase" evidence="10">
    <location>
        <begin position="65"/>
        <end position="167"/>
    </location>
</feature>
<dbReference type="Pfam" id="PF01648">
    <property type="entry name" value="ACPS"/>
    <property type="match status" value="1"/>
</dbReference>
<evidence type="ECO:0000256" key="2">
    <source>
        <dbReference type="ARBA" id="ARBA00022679"/>
    </source>
</evidence>
<dbReference type="EC" id="2.7.8.7" evidence="8"/>
<feature type="binding site" evidence="8">
    <location>
        <position position="69"/>
    </location>
    <ligand>
        <name>Mg(2+)</name>
        <dbReference type="ChEBI" id="CHEBI:18420"/>
    </ligand>
</feature>
<protein>
    <recommendedName>
        <fullName evidence="8">Holo-[acyl-carrier-protein] synthase</fullName>
        <shortName evidence="8">Holo-ACP synthase</shortName>
        <ecNumber evidence="8">2.7.8.7</ecNumber>
    </recommendedName>
    <alternativeName>
        <fullName evidence="8">4'-phosphopantetheinyl transferase AcpS</fullName>
    </alternativeName>
</protein>
<gene>
    <name evidence="8" type="primary">acpS</name>
    <name evidence="11" type="ORF">EJ997_08755</name>
</gene>
<keyword evidence="7 8" id="KW-0275">Fatty acid biosynthesis</keyword>
<keyword evidence="2 8" id="KW-0808">Transferase</keyword>
<evidence type="ECO:0000256" key="3">
    <source>
        <dbReference type="ARBA" id="ARBA00022723"/>
    </source>
</evidence>
<name>A0A3Q9G7F6_9ACTO</name>
<evidence type="ECO:0000259" key="10">
    <source>
        <dbReference type="Pfam" id="PF01648"/>
    </source>
</evidence>
<keyword evidence="1 8" id="KW-0444">Lipid biosynthesis</keyword>
<dbReference type="GO" id="GO:0000287">
    <property type="term" value="F:magnesium ion binding"/>
    <property type="evidence" value="ECO:0007669"/>
    <property type="project" value="UniProtKB-UniRule"/>
</dbReference>
<keyword evidence="8" id="KW-0963">Cytoplasm</keyword>
<comment type="cofactor">
    <cofactor evidence="8">
        <name>Mg(2+)</name>
        <dbReference type="ChEBI" id="CHEBI:18420"/>
    </cofactor>
</comment>
<dbReference type="OrthoDB" id="517356at2"/>
<comment type="function">
    <text evidence="8">Transfers the 4'-phosphopantetheine moiety from coenzyme A to a Ser of acyl-carrier-protein.</text>
</comment>
<evidence type="ECO:0000256" key="7">
    <source>
        <dbReference type="ARBA" id="ARBA00023160"/>
    </source>
</evidence>
<evidence type="ECO:0000256" key="5">
    <source>
        <dbReference type="ARBA" id="ARBA00022842"/>
    </source>
</evidence>
<dbReference type="EMBL" id="CP034593">
    <property type="protein sequence ID" value="AZQ77408.1"/>
    <property type="molecule type" value="Genomic_DNA"/>
</dbReference>
<evidence type="ECO:0000313" key="11">
    <source>
        <dbReference type="EMBL" id="AZQ77408.1"/>
    </source>
</evidence>
<dbReference type="KEGG" id="flh:EJ997_08755"/>
<dbReference type="HAMAP" id="MF_00101">
    <property type="entry name" value="AcpS"/>
    <property type="match status" value="1"/>
</dbReference>
<feature type="region of interest" description="Disordered" evidence="9">
    <location>
        <begin position="1"/>
        <end position="51"/>
    </location>
</feature>
<evidence type="ECO:0000256" key="9">
    <source>
        <dbReference type="SAM" id="MobiDB-lite"/>
    </source>
</evidence>
<feature type="compositionally biased region" description="Basic and acidic residues" evidence="9">
    <location>
        <begin position="27"/>
        <end position="45"/>
    </location>
</feature>
<keyword evidence="12" id="KW-1185">Reference proteome</keyword>
<dbReference type="AlphaFoldDB" id="A0A3Q9G7F6"/>
<dbReference type="GO" id="GO:0006633">
    <property type="term" value="P:fatty acid biosynthetic process"/>
    <property type="evidence" value="ECO:0007669"/>
    <property type="project" value="UniProtKB-UniRule"/>
</dbReference>
<dbReference type="GO" id="GO:0005737">
    <property type="term" value="C:cytoplasm"/>
    <property type="evidence" value="ECO:0007669"/>
    <property type="project" value="UniProtKB-SubCell"/>
</dbReference>
<evidence type="ECO:0000256" key="1">
    <source>
        <dbReference type="ARBA" id="ARBA00022516"/>
    </source>
</evidence>